<evidence type="ECO:0000313" key="1">
    <source>
        <dbReference type="EMBL" id="SEN10595.1"/>
    </source>
</evidence>
<gene>
    <name evidence="1" type="ORF">SAMN05421856_11630</name>
</gene>
<reference evidence="2" key="1">
    <citation type="submission" date="2016-10" db="EMBL/GenBank/DDBJ databases">
        <authorList>
            <person name="Varghese N."/>
            <person name="Submissions S."/>
        </authorList>
    </citation>
    <scope>NUCLEOTIDE SEQUENCE [LARGE SCALE GENOMIC DNA]</scope>
    <source>
        <strain evidence="2">DSM 17453</strain>
    </source>
</reference>
<dbReference type="RefSeq" id="WP_090002433.1">
    <property type="nucleotide sequence ID" value="NZ_FOBV01000016.1"/>
</dbReference>
<accession>A0A1H8DTT9</accession>
<evidence type="ECO:0000313" key="2">
    <source>
        <dbReference type="Proteomes" id="UP000199450"/>
    </source>
</evidence>
<organism evidence="1 2">
    <name type="scientific">Chryseobacterium taichungense</name>
    <dbReference type="NCBI Taxonomy" id="295069"/>
    <lineage>
        <taxon>Bacteria</taxon>
        <taxon>Pseudomonadati</taxon>
        <taxon>Bacteroidota</taxon>
        <taxon>Flavobacteriia</taxon>
        <taxon>Flavobacteriales</taxon>
        <taxon>Weeksellaceae</taxon>
        <taxon>Chryseobacterium group</taxon>
        <taxon>Chryseobacterium</taxon>
    </lineage>
</organism>
<dbReference type="EMBL" id="FOBV01000016">
    <property type="protein sequence ID" value="SEN10595.1"/>
    <property type="molecule type" value="Genomic_DNA"/>
</dbReference>
<dbReference type="Proteomes" id="UP000199450">
    <property type="component" value="Unassembled WGS sequence"/>
</dbReference>
<keyword evidence="2" id="KW-1185">Reference proteome</keyword>
<proteinExistence type="predicted"/>
<name>A0A1H8DTT9_9FLAO</name>
<sequence>MMITEIEQQTMDMDCFFTDGEYVGFMASGGGKLPDSVAKSEEKRQILARYFRSLPEISEVIINPKLDNILIKIFGSGVSKRYLEDYEFMTKKGLYSFDKTYPNNFLEPFYHLVTSPKNPLKLKELPQNIVDVLEQTCYKNNLANVDEINISEIN</sequence>
<dbReference type="OrthoDB" id="666171at2"/>
<protein>
    <submittedName>
        <fullName evidence="1">Uncharacterized protein</fullName>
    </submittedName>
</protein>
<dbReference type="AlphaFoldDB" id="A0A1H8DTT9"/>